<name>A0A0K0D6P7_ANGCA</name>
<reference evidence="2" key="2">
    <citation type="submission" date="2017-02" db="UniProtKB">
        <authorList>
            <consortium name="WormBaseParasite"/>
        </authorList>
    </citation>
    <scope>IDENTIFICATION</scope>
</reference>
<evidence type="ECO:0000313" key="1">
    <source>
        <dbReference type="Proteomes" id="UP000035642"/>
    </source>
</evidence>
<proteinExistence type="predicted"/>
<organism evidence="1 2">
    <name type="scientific">Angiostrongylus cantonensis</name>
    <name type="common">Rat lungworm</name>
    <dbReference type="NCBI Taxonomy" id="6313"/>
    <lineage>
        <taxon>Eukaryota</taxon>
        <taxon>Metazoa</taxon>
        <taxon>Ecdysozoa</taxon>
        <taxon>Nematoda</taxon>
        <taxon>Chromadorea</taxon>
        <taxon>Rhabditida</taxon>
        <taxon>Rhabditina</taxon>
        <taxon>Rhabditomorpha</taxon>
        <taxon>Strongyloidea</taxon>
        <taxon>Metastrongylidae</taxon>
        <taxon>Angiostrongylus</taxon>
    </lineage>
</organism>
<dbReference type="WBParaSite" id="ACAC_0000574201-mRNA-1">
    <property type="protein sequence ID" value="ACAC_0000574201-mRNA-1"/>
    <property type="gene ID" value="ACAC_0000574201"/>
</dbReference>
<keyword evidence="1" id="KW-1185">Reference proteome</keyword>
<protein>
    <submittedName>
        <fullName evidence="2">V-type ATP synthase subunit D</fullName>
    </submittedName>
</protein>
<accession>A0A0K0D6P7</accession>
<sequence length="103" mass="11377">LSVVTPGNANEQKVAAGFTSASEIDKHRVGRAELKGEVDSYIRMRTRFYNLQLALLKLKKRLVSAPTQVAKVKKLVAAANEDYESAIGQANSWLEYQVPQVDS</sequence>
<reference evidence="1" key="1">
    <citation type="submission" date="2012-09" db="EMBL/GenBank/DDBJ databases">
        <authorList>
            <person name="Martin A.A."/>
        </authorList>
    </citation>
    <scope>NUCLEOTIDE SEQUENCE</scope>
</reference>
<dbReference type="Proteomes" id="UP000035642">
    <property type="component" value="Unassembled WGS sequence"/>
</dbReference>
<evidence type="ECO:0000313" key="2">
    <source>
        <dbReference type="WBParaSite" id="ACAC_0000574201-mRNA-1"/>
    </source>
</evidence>
<dbReference type="AlphaFoldDB" id="A0A0K0D6P7"/>